<dbReference type="InterPro" id="IPR036390">
    <property type="entry name" value="WH_DNA-bd_sf"/>
</dbReference>
<dbReference type="PROSITE" id="PS50931">
    <property type="entry name" value="HTH_LYSR"/>
    <property type="match status" value="1"/>
</dbReference>
<dbReference type="Pfam" id="PF03466">
    <property type="entry name" value="LysR_substrate"/>
    <property type="match status" value="1"/>
</dbReference>
<protein>
    <submittedName>
        <fullName evidence="6">LysR family transcriptional regulator</fullName>
    </submittedName>
</protein>
<organism evidence="6">
    <name type="scientific">Burkholderia cenocepacia</name>
    <dbReference type="NCBI Taxonomy" id="95486"/>
    <lineage>
        <taxon>Bacteria</taxon>
        <taxon>Pseudomonadati</taxon>
        <taxon>Pseudomonadota</taxon>
        <taxon>Betaproteobacteria</taxon>
        <taxon>Burkholderiales</taxon>
        <taxon>Burkholderiaceae</taxon>
        <taxon>Burkholderia</taxon>
        <taxon>Burkholderia cepacia complex</taxon>
    </lineage>
</organism>
<dbReference type="Pfam" id="PF00126">
    <property type="entry name" value="HTH_1"/>
    <property type="match status" value="1"/>
</dbReference>
<evidence type="ECO:0000256" key="1">
    <source>
        <dbReference type="ARBA" id="ARBA00009437"/>
    </source>
</evidence>
<comment type="similarity">
    <text evidence="1">Belongs to the LysR transcriptional regulatory family.</text>
</comment>
<proteinExistence type="inferred from homology"/>
<dbReference type="SUPFAM" id="SSF46785">
    <property type="entry name" value="Winged helix' DNA-binding domain"/>
    <property type="match status" value="1"/>
</dbReference>
<dbReference type="SUPFAM" id="SSF53850">
    <property type="entry name" value="Periplasmic binding protein-like II"/>
    <property type="match status" value="1"/>
</dbReference>
<dbReference type="PRINTS" id="PR00039">
    <property type="entry name" value="HTHLYSR"/>
</dbReference>
<dbReference type="InterPro" id="IPR005119">
    <property type="entry name" value="LysR_subst-bd"/>
</dbReference>
<evidence type="ECO:0000259" key="5">
    <source>
        <dbReference type="PROSITE" id="PS50931"/>
    </source>
</evidence>
<evidence type="ECO:0000313" key="6">
    <source>
        <dbReference type="EMBL" id="KEA54793.1"/>
    </source>
</evidence>
<sequence length="298" mass="32223">MHNAALRYFLAVANTGSLSEASDKLHVSISAISRQITKLEEEIGCPLFERQARGMVPNKAGELLAAHVRRTLLEGQQVIEEIKALNSFDRSTIRVSASEAFARDVLPRAITQFLERSPGTCFEVAVTAPGDVTAHVRSGEADIGLTFGVVREPEINVEYTQSAPICAVVPRTHALAGRATVSMAELRNFPIALLDRGTTIRQLFDTTASLENLLFEPVLTCNNSSTLYAFTQMSGVVSLTSRMTVQARLAADGLVAIPIDHPGMSLRAIQIQTLAGRVLSTVLADFVGELIKQLHTAE</sequence>
<dbReference type="PANTHER" id="PTHR30419:SF8">
    <property type="entry name" value="NITROGEN ASSIMILATION TRANSCRIPTIONAL ACTIVATOR-RELATED"/>
    <property type="match status" value="1"/>
</dbReference>
<accession>A0A071M207</accession>
<dbReference type="Gene3D" id="3.40.190.290">
    <property type="match status" value="1"/>
</dbReference>
<keyword evidence="2" id="KW-0805">Transcription regulation</keyword>
<evidence type="ECO:0000256" key="4">
    <source>
        <dbReference type="ARBA" id="ARBA00023163"/>
    </source>
</evidence>
<dbReference type="InterPro" id="IPR036388">
    <property type="entry name" value="WH-like_DNA-bd_sf"/>
</dbReference>
<dbReference type="InterPro" id="IPR000847">
    <property type="entry name" value="LysR_HTH_N"/>
</dbReference>
<keyword evidence="3" id="KW-0238">DNA-binding</keyword>
<gene>
    <name evidence="6" type="ORF">DT99_36620</name>
</gene>
<evidence type="ECO:0000256" key="2">
    <source>
        <dbReference type="ARBA" id="ARBA00023015"/>
    </source>
</evidence>
<keyword evidence="4" id="KW-0804">Transcription</keyword>
<dbReference type="InterPro" id="IPR050950">
    <property type="entry name" value="HTH-type_LysR_regulators"/>
</dbReference>
<name>A0A071M207_9BURK</name>
<reference evidence="6" key="1">
    <citation type="submission" date="2014-04" db="EMBL/GenBank/DDBJ databases">
        <title>In planta biocontrol of soil-borne Fusarium wilt of banana through a plant endophytic bacterium, Burkholderia cenocepacia 869T2.</title>
        <authorList>
            <person name="Ho Y.-N."/>
            <person name="Chiang H.-M."/>
            <person name="Chao C.-P."/>
            <person name="Su C.-C."/>
            <person name="Hsu H.-F."/>
            <person name="Guo C.-T."/>
            <person name="Hsieh J.-L."/>
            <person name="Huang C.-C."/>
        </authorList>
    </citation>
    <scope>NUCLEOTIDE SEQUENCE [LARGE SCALE GENOMIC DNA]</scope>
    <source>
        <strain evidence="6">869T2</strain>
    </source>
</reference>
<dbReference type="AlphaFoldDB" id="A0A071M207"/>
<dbReference type="EMBL" id="JJOA01000083">
    <property type="protein sequence ID" value="KEA54793.1"/>
    <property type="molecule type" value="Genomic_DNA"/>
</dbReference>
<evidence type="ECO:0000256" key="3">
    <source>
        <dbReference type="ARBA" id="ARBA00023125"/>
    </source>
</evidence>
<dbReference type="GO" id="GO:0005829">
    <property type="term" value="C:cytosol"/>
    <property type="evidence" value="ECO:0007669"/>
    <property type="project" value="TreeGrafter"/>
</dbReference>
<dbReference type="FunFam" id="1.10.10.10:FF:000001">
    <property type="entry name" value="LysR family transcriptional regulator"/>
    <property type="match status" value="1"/>
</dbReference>
<dbReference type="GO" id="GO:0003677">
    <property type="term" value="F:DNA binding"/>
    <property type="evidence" value="ECO:0007669"/>
    <property type="project" value="UniProtKB-KW"/>
</dbReference>
<comment type="caution">
    <text evidence="6">The sequence shown here is derived from an EMBL/GenBank/DDBJ whole genome shotgun (WGS) entry which is preliminary data.</text>
</comment>
<dbReference type="Gene3D" id="1.10.10.10">
    <property type="entry name" value="Winged helix-like DNA-binding domain superfamily/Winged helix DNA-binding domain"/>
    <property type="match status" value="1"/>
</dbReference>
<feature type="domain" description="HTH lysR-type" evidence="5">
    <location>
        <begin position="1"/>
        <end position="58"/>
    </location>
</feature>
<dbReference type="PANTHER" id="PTHR30419">
    <property type="entry name" value="HTH-TYPE TRANSCRIPTIONAL REGULATOR YBHD"/>
    <property type="match status" value="1"/>
</dbReference>
<dbReference type="OrthoDB" id="8839922at2"/>
<dbReference type="GO" id="GO:0003700">
    <property type="term" value="F:DNA-binding transcription factor activity"/>
    <property type="evidence" value="ECO:0007669"/>
    <property type="project" value="InterPro"/>
</dbReference>